<keyword evidence="2" id="KW-1185">Reference proteome</keyword>
<proteinExistence type="predicted"/>
<dbReference type="InterPro" id="IPR012440">
    <property type="entry name" value="DUF1641"/>
</dbReference>
<protein>
    <submittedName>
        <fullName evidence="1">DUF1641 domain-containing protein</fullName>
    </submittedName>
</protein>
<name>A0A3M8H8Q6_9BACI</name>
<sequence>MSEELTQAQQAVSQGKQDLLDQLLKPEVQESLTTLVEQLPKLTEVVTLLTKAYDFAQLVATDEVLKSDTVNAIKEMSEPVIGSVKTLAATAIEAKDRADATNENIGIFGLLKLMKDPEAQKLFRFANAFLEIQAERKSQE</sequence>
<gene>
    <name evidence="1" type="ORF">EC501_09965</name>
</gene>
<dbReference type="Pfam" id="PF07849">
    <property type="entry name" value="DUF1641"/>
    <property type="match status" value="1"/>
</dbReference>
<comment type="caution">
    <text evidence="1">The sequence shown here is derived from an EMBL/GenBank/DDBJ whole genome shotgun (WGS) entry which is preliminary data.</text>
</comment>
<reference evidence="1 2" key="1">
    <citation type="journal article" date="2014" name="Int. J. Syst. Evol. Microbiol.">
        <title>Lysinibacillus halotolerans sp. nov., isolated from saline-alkaline soil.</title>
        <authorList>
            <person name="Kong D."/>
            <person name="Wang Y."/>
            <person name="Zhao B."/>
            <person name="Li Y."/>
            <person name="Song J."/>
            <person name="Zhai Y."/>
            <person name="Zhang C."/>
            <person name="Wang H."/>
            <person name="Chen X."/>
            <person name="Zhao B."/>
            <person name="Ruan Z."/>
        </authorList>
    </citation>
    <scope>NUCLEOTIDE SEQUENCE [LARGE SCALE GENOMIC DNA]</scope>
    <source>
        <strain evidence="1 2">MCCC 1A12703</strain>
    </source>
</reference>
<dbReference type="PANTHER" id="PTHR39180">
    <property type="match status" value="1"/>
</dbReference>
<dbReference type="OrthoDB" id="2374761at2"/>
<organism evidence="1 2">
    <name type="scientific">Lysinibacillus halotolerans</name>
    <dbReference type="NCBI Taxonomy" id="1368476"/>
    <lineage>
        <taxon>Bacteria</taxon>
        <taxon>Bacillati</taxon>
        <taxon>Bacillota</taxon>
        <taxon>Bacilli</taxon>
        <taxon>Bacillales</taxon>
        <taxon>Bacillaceae</taxon>
        <taxon>Lysinibacillus</taxon>
    </lineage>
</organism>
<dbReference type="AlphaFoldDB" id="A0A3M8H8Q6"/>
<evidence type="ECO:0000313" key="1">
    <source>
        <dbReference type="EMBL" id="RNC98807.1"/>
    </source>
</evidence>
<dbReference type="EMBL" id="RHLQ01000021">
    <property type="protein sequence ID" value="RNC98807.1"/>
    <property type="molecule type" value="Genomic_DNA"/>
</dbReference>
<dbReference type="PANTHER" id="PTHR39180:SF2">
    <property type="entry name" value="DUF1641 DOMAIN-CONTAINING PROTEIN"/>
    <property type="match status" value="1"/>
</dbReference>
<dbReference type="Proteomes" id="UP000279909">
    <property type="component" value="Unassembled WGS sequence"/>
</dbReference>
<accession>A0A3M8H8Q6</accession>
<dbReference type="RefSeq" id="WP_122972140.1">
    <property type="nucleotide sequence ID" value="NZ_RHLQ01000021.1"/>
</dbReference>
<evidence type="ECO:0000313" key="2">
    <source>
        <dbReference type="Proteomes" id="UP000279909"/>
    </source>
</evidence>